<evidence type="ECO:0000313" key="2">
    <source>
        <dbReference type="EMBL" id="THU92322.1"/>
    </source>
</evidence>
<sequence length="274" mass="31289">MPVSGPTIREFEQNFEYTGFIALNLPLMFCTLLYGPEPYVNQHNWITDNLLLTLQDCVKRMQFIAIVALFVFATLGFIFSCIYTILSVKHMVIGLYYGTDSIEKLLYSSRTIVFGLYILAKCYKIWGARKRIIVFPVFISIINNAGRIWWIGHQVSKFLPKRKFHLTRHVLAVCLESGIMYPLALIPALVLSSQIQFDDFIFQFNFPSFESLVAVLIQVVGIAPTFIIVRVALGISIENVHDTIRMNEGSGQKDQVLSMWEANPNIDKCDQSEE</sequence>
<feature type="transmembrane region" description="Helical" evidence="1">
    <location>
        <begin position="170"/>
        <end position="191"/>
    </location>
</feature>
<reference evidence="2 3" key="1">
    <citation type="journal article" date="2019" name="Nat. Ecol. Evol.">
        <title>Megaphylogeny resolves global patterns of mushroom evolution.</title>
        <authorList>
            <person name="Varga T."/>
            <person name="Krizsan K."/>
            <person name="Foldi C."/>
            <person name="Dima B."/>
            <person name="Sanchez-Garcia M."/>
            <person name="Sanchez-Ramirez S."/>
            <person name="Szollosi G.J."/>
            <person name="Szarkandi J.G."/>
            <person name="Papp V."/>
            <person name="Albert L."/>
            <person name="Andreopoulos W."/>
            <person name="Angelini C."/>
            <person name="Antonin V."/>
            <person name="Barry K.W."/>
            <person name="Bougher N.L."/>
            <person name="Buchanan P."/>
            <person name="Buyck B."/>
            <person name="Bense V."/>
            <person name="Catcheside P."/>
            <person name="Chovatia M."/>
            <person name="Cooper J."/>
            <person name="Damon W."/>
            <person name="Desjardin D."/>
            <person name="Finy P."/>
            <person name="Geml J."/>
            <person name="Haridas S."/>
            <person name="Hughes K."/>
            <person name="Justo A."/>
            <person name="Karasinski D."/>
            <person name="Kautmanova I."/>
            <person name="Kiss B."/>
            <person name="Kocsube S."/>
            <person name="Kotiranta H."/>
            <person name="LaButti K.M."/>
            <person name="Lechner B.E."/>
            <person name="Liimatainen K."/>
            <person name="Lipzen A."/>
            <person name="Lukacs Z."/>
            <person name="Mihaltcheva S."/>
            <person name="Morgado L.N."/>
            <person name="Niskanen T."/>
            <person name="Noordeloos M.E."/>
            <person name="Ohm R.A."/>
            <person name="Ortiz-Santana B."/>
            <person name="Ovrebo C."/>
            <person name="Racz N."/>
            <person name="Riley R."/>
            <person name="Savchenko A."/>
            <person name="Shiryaev A."/>
            <person name="Soop K."/>
            <person name="Spirin V."/>
            <person name="Szebenyi C."/>
            <person name="Tomsovsky M."/>
            <person name="Tulloss R.E."/>
            <person name="Uehling J."/>
            <person name="Grigoriev I.V."/>
            <person name="Vagvolgyi C."/>
            <person name="Papp T."/>
            <person name="Martin F.M."/>
            <person name="Miettinen O."/>
            <person name="Hibbett D.S."/>
            <person name="Nagy L.G."/>
        </authorList>
    </citation>
    <scope>NUCLEOTIDE SEQUENCE [LARGE SCALE GENOMIC DNA]</scope>
    <source>
        <strain evidence="2 3">CBS 962.96</strain>
    </source>
</reference>
<protein>
    <submittedName>
        <fullName evidence="2">Uncharacterized protein</fullName>
    </submittedName>
</protein>
<keyword evidence="1" id="KW-0472">Membrane</keyword>
<feature type="transmembrane region" description="Helical" evidence="1">
    <location>
        <begin position="107"/>
        <end position="126"/>
    </location>
</feature>
<feature type="transmembrane region" description="Helical" evidence="1">
    <location>
        <begin position="17"/>
        <end position="35"/>
    </location>
</feature>
<dbReference type="AlphaFoldDB" id="A0A4S8LS51"/>
<keyword evidence="1" id="KW-0812">Transmembrane</keyword>
<evidence type="ECO:0000313" key="3">
    <source>
        <dbReference type="Proteomes" id="UP000297245"/>
    </source>
</evidence>
<keyword evidence="1" id="KW-1133">Transmembrane helix</keyword>
<dbReference type="OrthoDB" id="3357408at2759"/>
<accession>A0A4S8LS51</accession>
<feature type="transmembrane region" description="Helical" evidence="1">
    <location>
        <begin position="63"/>
        <end position="86"/>
    </location>
</feature>
<proteinExistence type="predicted"/>
<organism evidence="2 3">
    <name type="scientific">Dendrothele bispora (strain CBS 962.96)</name>
    <dbReference type="NCBI Taxonomy" id="1314807"/>
    <lineage>
        <taxon>Eukaryota</taxon>
        <taxon>Fungi</taxon>
        <taxon>Dikarya</taxon>
        <taxon>Basidiomycota</taxon>
        <taxon>Agaricomycotina</taxon>
        <taxon>Agaricomycetes</taxon>
        <taxon>Agaricomycetidae</taxon>
        <taxon>Agaricales</taxon>
        <taxon>Agaricales incertae sedis</taxon>
        <taxon>Dendrothele</taxon>
    </lineage>
</organism>
<dbReference type="Proteomes" id="UP000297245">
    <property type="component" value="Unassembled WGS sequence"/>
</dbReference>
<keyword evidence="3" id="KW-1185">Reference proteome</keyword>
<gene>
    <name evidence="2" type="ORF">K435DRAFT_800567</name>
</gene>
<feature type="transmembrane region" description="Helical" evidence="1">
    <location>
        <begin position="132"/>
        <end position="150"/>
    </location>
</feature>
<feature type="transmembrane region" description="Helical" evidence="1">
    <location>
        <begin position="211"/>
        <end position="233"/>
    </location>
</feature>
<evidence type="ECO:0000256" key="1">
    <source>
        <dbReference type="SAM" id="Phobius"/>
    </source>
</evidence>
<dbReference type="EMBL" id="ML179282">
    <property type="protein sequence ID" value="THU92322.1"/>
    <property type="molecule type" value="Genomic_DNA"/>
</dbReference>
<name>A0A4S8LS51_DENBC</name>